<dbReference type="EMBL" id="JASNQZ010000002">
    <property type="protein sequence ID" value="KAL0959929.1"/>
    <property type="molecule type" value="Genomic_DNA"/>
</dbReference>
<evidence type="ECO:0000313" key="2">
    <source>
        <dbReference type="EMBL" id="KAL0959929.1"/>
    </source>
</evidence>
<accession>A0ABR3JVJ7</accession>
<proteinExistence type="predicted"/>
<organism evidence="2 3">
    <name type="scientific">Hohenbuehelia grisea</name>
    <dbReference type="NCBI Taxonomy" id="104357"/>
    <lineage>
        <taxon>Eukaryota</taxon>
        <taxon>Fungi</taxon>
        <taxon>Dikarya</taxon>
        <taxon>Basidiomycota</taxon>
        <taxon>Agaricomycotina</taxon>
        <taxon>Agaricomycetes</taxon>
        <taxon>Agaricomycetidae</taxon>
        <taxon>Agaricales</taxon>
        <taxon>Pleurotineae</taxon>
        <taxon>Pleurotaceae</taxon>
        <taxon>Hohenbuehelia</taxon>
    </lineage>
</organism>
<keyword evidence="3" id="KW-1185">Reference proteome</keyword>
<dbReference type="Proteomes" id="UP001556367">
    <property type="component" value="Unassembled WGS sequence"/>
</dbReference>
<reference evidence="3" key="1">
    <citation type="submission" date="2024-06" db="EMBL/GenBank/DDBJ databases">
        <title>Multi-omics analyses provide insights into the biosynthesis of the anticancer antibiotic pleurotin in Hohenbuehelia grisea.</title>
        <authorList>
            <person name="Weaver J.A."/>
            <person name="Alberti F."/>
        </authorList>
    </citation>
    <scope>NUCLEOTIDE SEQUENCE [LARGE SCALE GENOMIC DNA]</scope>
    <source>
        <strain evidence="3">T-177</strain>
    </source>
</reference>
<name>A0ABR3JVJ7_9AGAR</name>
<comment type="caution">
    <text evidence="2">The sequence shown here is derived from an EMBL/GenBank/DDBJ whole genome shotgun (WGS) entry which is preliminary data.</text>
</comment>
<feature type="compositionally biased region" description="Acidic residues" evidence="1">
    <location>
        <begin position="168"/>
        <end position="179"/>
    </location>
</feature>
<gene>
    <name evidence="2" type="ORF">HGRIS_011594</name>
</gene>
<evidence type="ECO:0000256" key="1">
    <source>
        <dbReference type="SAM" id="MobiDB-lite"/>
    </source>
</evidence>
<evidence type="ECO:0000313" key="3">
    <source>
        <dbReference type="Proteomes" id="UP001556367"/>
    </source>
</evidence>
<protein>
    <submittedName>
        <fullName evidence="2">Uncharacterized protein</fullName>
    </submittedName>
</protein>
<feature type="region of interest" description="Disordered" evidence="1">
    <location>
        <begin position="165"/>
        <end position="190"/>
    </location>
</feature>
<sequence length="190" mass="21649">MEPLPVHFIVNHHDDNPTGQLEHRFDGFMANDKRVRAVRYLRFTFVGYHHHYETRAILKDEYLARLINVTHARVSFLGVDYSDTTGDRPMATVNLLAAYIPSLVSFQVEGCHDPHEVPWSDCELVPTLRHVATRYCGSELSAMWLDAPNLQALEVHGGDMKTFWEATMEGDPDSPDDQDSGAWTESSYSR</sequence>